<dbReference type="GO" id="GO:0045944">
    <property type="term" value="P:positive regulation of transcription by RNA polymerase II"/>
    <property type="evidence" value="ECO:0007669"/>
    <property type="project" value="InterPro"/>
</dbReference>
<dbReference type="EMBL" id="OX365763">
    <property type="protein sequence ID" value="CAI4039205.1"/>
    <property type="molecule type" value="Genomic_DNA"/>
</dbReference>
<sequence length="684" mass="77199">MEGFNPGHIEPVSPIGSSDNHVSSFVYPLPKSTNEYINNSNGSDANANPAPLPSAIMSLNFKSSSSPNNNLHIHTSTSPTDTMGHIHQQEKLNQNNLIHLDPVPNFKDKSDIKPWLQKIFYPQGIELVIERSDTFKVVFKCKAAKRGRNARRKRKDNSSEHDQEEEKSHINDDELKYTSGSNFMLSTNGPQSSPDLTSSVIPKKKRCVSRFNNCPFRVRATYSLKRKRWSIVVMNNNHSHLLKFNPDSEEYKKFKERLRKENDVDAVKKFDELEYRTLANLPIPTATIPCDCGLTNEIQSFNVVLPTNSNVNSSASSSSVSSTSLDSSNASKRTCLPPVNSTGSINTNNVRKPKSQCKNKDTLLKRTTMQNFLTTKSRLRKTGTPTSSLHSSNAFSGYIDDPFNINEILPLPASDFKPNTVTNLNEIDFTNIFTKSPHSGPTHPRQVFDQLDDCSSILFSPLTTNTNNEFEGESDDFVHSPYLTSEADFSQILNNAPPVHHVPDGAHQENQESIDKFANSSQEHNEYILQYLTHFDTANHTNAGIPNNTSRPLNFQHNITDLSNSLLKQEALVSNSSTKFIDEMKFLQDGPHGVQHPIDFQHASHHHLSSNEHQMRAHQYGPQQYPHNQHQHGHTHDHTHSQHQDVQREVQVNETLEIMGSTLLEEFKDIKVVNGELKYVKRED</sequence>
<dbReference type="Pfam" id="PF08731">
    <property type="entry name" value="AFT"/>
    <property type="match status" value="1"/>
</dbReference>
<evidence type="ECO:0000313" key="2">
    <source>
        <dbReference type="EMBL" id="CAI4039205.1"/>
    </source>
</evidence>
<evidence type="ECO:0000313" key="3">
    <source>
        <dbReference type="Proteomes" id="UP001161438"/>
    </source>
</evidence>
<dbReference type="Proteomes" id="UP001161438">
    <property type="component" value="Chromosome 7"/>
</dbReference>
<feature type="compositionally biased region" description="Basic and acidic residues" evidence="1">
    <location>
        <begin position="634"/>
        <end position="646"/>
    </location>
</feature>
<dbReference type="AlphaFoldDB" id="A0AA35IYC4"/>
<name>A0AA35IYC4_SACMI</name>
<feature type="region of interest" description="Disordered" evidence="1">
    <location>
        <begin position="610"/>
        <end position="646"/>
    </location>
</feature>
<reference evidence="2" key="1">
    <citation type="submission" date="2022-10" db="EMBL/GenBank/DDBJ databases">
        <authorList>
            <person name="Byrne P K."/>
        </authorList>
    </citation>
    <scope>NUCLEOTIDE SEQUENCE</scope>
    <source>
        <strain evidence="2">IFO1815</strain>
    </source>
</reference>
<organism evidence="2 3">
    <name type="scientific">Saccharomyces mikatae IFO 1815</name>
    <dbReference type="NCBI Taxonomy" id="226126"/>
    <lineage>
        <taxon>Eukaryota</taxon>
        <taxon>Fungi</taxon>
        <taxon>Dikarya</taxon>
        <taxon>Ascomycota</taxon>
        <taxon>Saccharomycotina</taxon>
        <taxon>Saccharomycetes</taxon>
        <taxon>Saccharomycetales</taxon>
        <taxon>Saccharomycetaceae</taxon>
        <taxon>Saccharomyces</taxon>
    </lineage>
</organism>
<feature type="region of interest" description="Disordered" evidence="1">
    <location>
        <begin position="1"/>
        <end position="21"/>
    </location>
</feature>
<feature type="compositionally biased region" description="Basic residues" evidence="1">
    <location>
        <begin position="146"/>
        <end position="155"/>
    </location>
</feature>
<feature type="region of interest" description="Disordered" evidence="1">
    <location>
        <begin position="312"/>
        <end position="356"/>
    </location>
</feature>
<protein>
    <submittedName>
        <fullName evidence="2">Uncharacterized protein</fullName>
    </submittedName>
</protein>
<evidence type="ECO:0000256" key="1">
    <source>
        <dbReference type="SAM" id="MobiDB-lite"/>
    </source>
</evidence>
<gene>
    <name evidence="2" type="primary">SMKI07G1800</name>
    <name evidence="2" type="ORF">SMKI_07G1800</name>
</gene>
<keyword evidence="3" id="KW-1185">Reference proteome</keyword>
<feature type="region of interest" description="Disordered" evidence="1">
    <location>
        <begin position="146"/>
        <end position="173"/>
    </location>
</feature>
<dbReference type="GO" id="GO:0010106">
    <property type="term" value="P:cellular response to iron ion starvation"/>
    <property type="evidence" value="ECO:0007669"/>
    <property type="project" value="InterPro"/>
</dbReference>
<feature type="compositionally biased region" description="Basic and acidic residues" evidence="1">
    <location>
        <begin position="156"/>
        <end position="173"/>
    </location>
</feature>
<proteinExistence type="predicted"/>
<dbReference type="GeneID" id="80918416"/>
<dbReference type="GO" id="GO:0000981">
    <property type="term" value="F:DNA-binding transcription factor activity, RNA polymerase II-specific"/>
    <property type="evidence" value="ECO:0007669"/>
    <property type="project" value="InterPro"/>
</dbReference>
<feature type="compositionally biased region" description="Low complexity" evidence="1">
    <location>
        <begin position="312"/>
        <end position="331"/>
    </location>
</feature>
<dbReference type="InterPro" id="IPR014842">
    <property type="entry name" value="AFT"/>
</dbReference>
<accession>A0AA35IYC4</accession>
<dbReference type="RefSeq" id="XP_056082320.1">
    <property type="nucleotide sequence ID" value="XM_056222650.1"/>
</dbReference>
<feature type="compositionally biased region" description="Polar residues" evidence="1">
    <location>
        <begin position="339"/>
        <end position="350"/>
    </location>
</feature>